<evidence type="ECO:0000256" key="7">
    <source>
        <dbReference type="HAMAP-Rule" id="MF_00534"/>
    </source>
</evidence>
<dbReference type="Pfam" id="PF01336">
    <property type="entry name" value="tRNA_anti-codon"/>
    <property type="match status" value="1"/>
</dbReference>
<evidence type="ECO:0000256" key="6">
    <source>
        <dbReference type="ARBA" id="ARBA00023146"/>
    </source>
</evidence>
<keyword evidence="4 7" id="KW-0067">ATP-binding</keyword>
<name>A0A7C3Z1G9_9BACT</name>
<sequence>MTDHTPAPCLINALSRHVGELVTLRGWVVHLRSSGKVRFVVLRDGTGLAQGVVVKGRLPEKDFAAFDRLTLESSLTLTGLAKAEPRAPGGYELEVTGLTPISIAHDYPIAPKEHGVGFLMDHRHLWLRSPRQQAILRIRDEVTRACRDFFHEQGFILVDTPILTPTACEGTTTLFETNYLDRGKAYLSQSGQLYLEAAAMALGRVYCFGPTFRAEKSKTRRHLTEFWMVEAEAAFFTLEDVMQLAEALVRTLVRKVLENQAEALHLLERDTKPLEAVDGPFPRLSYAEALELLQQQGLSVPWGEDFGGDEETELSQLFDRPVLLHRYPLSCKAFYMEADPSDPRLALCVDLLAPEGYGEIIGGSQRVADLEVLLARLAEHNLPREPLEWYLDLRRYGSVPHAGFGMGLERVVAWLCGLKHVREAIPFPRLLDRLYP</sequence>
<evidence type="ECO:0000256" key="1">
    <source>
        <dbReference type="ARBA" id="ARBA00008226"/>
    </source>
</evidence>
<evidence type="ECO:0000256" key="3">
    <source>
        <dbReference type="ARBA" id="ARBA00022741"/>
    </source>
</evidence>
<proteinExistence type="inferred from homology"/>
<dbReference type="InterPro" id="IPR004364">
    <property type="entry name" value="Aa-tRNA-synt_II"/>
</dbReference>
<dbReference type="CDD" id="cd00776">
    <property type="entry name" value="AsxRS_core"/>
    <property type="match status" value="1"/>
</dbReference>
<dbReference type="GO" id="GO:0004816">
    <property type="term" value="F:asparagine-tRNA ligase activity"/>
    <property type="evidence" value="ECO:0007669"/>
    <property type="project" value="UniProtKB-UniRule"/>
</dbReference>
<comment type="subunit">
    <text evidence="7">Homodimer.</text>
</comment>
<dbReference type="InterPro" id="IPR006195">
    <property type="entry name" value="aa-tRNA-synth_II"/>
</dbReference>
<dbReference type="PROSITE" id="PS50862">
    <property type="entry name" value="AA_TRNA_LIGASE_II"/>
    <property type="match status" value="1"/>
</dbReference>
<dbReference type="GO" id="GO:0005737">
    <property type="term" value="C:cytoplasm"/>
    <property type="evidence" value="ECO:0007669"/>
    <property type="project" value="UniProtKB-SubCell"/>
</dbReference>
<dbReference type="EC" id="6.1.1.22" evidence="7"/>
<evidence type="ECO:0000256" key="4">
    <source>
        <dbReference type="ARBA" id="ARBA00022840"/>
    </source>
</evidence>
<dbReference type="Gene3D" id="2.40.50.140">
    <property type="entry name" value="Nucleic acid-binding proteins"/>
    <property type="match status" value="1"/>
</dbReference>
<comment type="catalytic activity">
    <reaction evidence="7">
        <text>tRNA(Asn) + L-asparagine + ATP = L-asparaginyl-tRNA(Asn) + AMP + diphosphate + H(+)</text>
        <dbReference type="Rhea" id="RHEA:11180"/>
        <dbReference type="Rhea" id="RHEA-COMP:9659"/>
        <dbReference type="Rhea" id="RHEA-COMP:9674"/>
        <dbReference type="ChEBI" id="CHEBI:15378"/>
        <dbReference type="ChEBI" id="CHEBI:30616"/>
        <dbReference type="ChEBI" id="CHEBI:33019"/>
        <dbReference type="ChEBI" id="CHEBI:58048"/>
        <dbReference type="ChEBI" id="CHEBI:78442"/>
        <dbReference type="ChEBI" id="CHEBI:78515"/>
        <dbReference type="ChEBI" id="CHEBI:456215"/>
        <dbReference type="EC" id="6.1.1.22"/>
    </reaction>
</comment>
<dbReference type="GO" id="GO:0003676">
    <property type="term" value="F:nucleic acid binding"/>
    <property type="evidence" value="ECO:0007669"/>
    <property type="project" value="InterPro"/>
</dbReference>
<comment type="similarity">
    <text evidence="1 7">Belongs to the class-II aminoacyl-tRNA synthetase family.</text>
</comment>
<evidence type="ECO:0000313" key="9">
    <source>
        <dbReference type="EMBL" id="HGF34389.1"/>
    </source>
</evidence>
<dbReference type="GO" id="GO:0006421">
    <property type="term" value="P:asparaginyl-tRNA aminoacylation"/>
    <property type="evidence" value="ECO:0007669"/>
    <property type="project" value="UniProtKB-UniRule"/>
</dbReference>
<dbReference type="NCBIfam" id="TIGR00457">
    <property type="entry name" value="asnS"/>
    <property type="match status" value="1"/>
</dbReference>
<dbReference type="Pfam" id="PF00152">
    <property type="entry name" value="tRNA-synt_2"/>
    <property type="match status" value="1"/>
</dbReference>
<dbReference type="InterPro" id="IPR004365">
    <property type="entry name" value="NA-bd_OB_tRNA"/>
</dbReference>
<dbReference type="InterPro" id="IPR002312">
    <property type="entry name" value="Asp/Asn-tRNA-synth_IIb"/>
</dbReference>
<keyword evidence="3 7" id="KW-0547">Nucleotide-binding</keyword>
<evidence type="ECO:0000256" key="2">
    <source>
        <dbReference type="ARBA" id="ARBA00022598"/>
    </source>
</evidence>
<comment type="subcellular location">
    <subcellularLocation>
        <location evidence="7">Cytoplasm</location>
    </subcellularLocation>
</comment>
<feature type="domain" description="Aminoacyl-transfer RNA synthetases class-II family profile" evidence="8">
    <location>
        <begin position="136"/>
        <end position="436"/>
    </location>
</feature>
<keyword evidence="7" id="KW-0963">Cytoplasm</keyword>
<dbReference type="InterPro" id="IPR045864">
    <property type="entry name" value="aa-tRNA-synth_II/BPL/LPL"/>
</dbReference>
<protein>
    <recommendedName>
        <fullName evidence="7">Asparagine--tRNA ligase</fullName>
        <ecNumber evidence="7">6.1.1.22</ecNumber>
    </recommendedName>
    <alternativeName>
        <fullName evidence="7">Asparaginyl-tRNA synthetase</fullName>
        <shortName evidence="7">AsnRS</shortName>
    </alternativeName>
</protein>
<accession>A0A7C3Z1G9</accession>
<gene>
    <name evidence="7" type="primary">asnS</name>
    <name evidence="9" type="ORF">ENW96_08380</name>
</gene>
<reference evidence="9" key="1">
    <citation type="journal article" date="2020" name="mSystems">
        <title>Genome- and Community-Level Interaction Insights into Carbon Utilization and Element Cycling Functions of Hydrothermarchaeota in Hydrothermal Sediment.</title>
        <authorList>
            <person name="Zhou Z."/>
            <person name="Liu Y."/>
            <person name="Xu W."/>
            <person name="Pan J."/>
            <person name="Luo Z.H."/>
            <person name="Li M."/>
        </authorList>
    </citation>
    <scope>NUCLEOTIDE SEQUENCE [LARGE SCALE GENOMIC DNA]</scope>
    <source>
        <strain evidence="9">SpSt-897</strain>
    </source>
</reference>
<dbReference type="PANTHER" id="PTHR22594">
    <property type="entry name" value="ASPARTYL/LYSYL-TRNA SYNTHETASE"/>
    <property type="match status" value="1"/>
</dbReference>
<dbReference type="EMBL" id="DTMF01000207">
    <property type="protein sequence ID" value="HGF34389.1"/>
    <property type="molecule type" value="Genomic_DNA"/>
</dbReference>
<dbReference type="InterPro" id="IPR012340">
    <property type="entry name" value="NA-bd_OB-fold"/>
</dbReference>
<dbReference type="SUPFAM" id="SSF55681">
    <property type="entry name" value="Class II aaRS and biotin synthetases"/>
    <property type="match status" value="1"/>
</dbReference>
<keyword evidence="6 7" id="KW-0030">Aminoacyl-tRNA synthetase</keyword>
<dbReference type="InterPro" id="IPR004522">
    <property type="entry name" value="Asn-tRNA-ligase"/>
</dbReference>
<dbReference type="AlphaFoldDB" id="A0A7C3Z1G9"/>
<comment type="caution">
    <text evidence="9">The sequence shown here is derived from an EMBL/GenBank/DDBJ whole genome shotgun (WGS) entry which is preliminary data.</text>
</comment>
<dbReference type="Gene3D" id="3.30.930.10">
    <property type="entry name" value="Bira Bifunctional Protein, Domain 2"/>
    <property type="match status" value="1"/>
</dbReference>
<dbReference type="HAMAP" id="MF_00534">
    <property type="entry name" value="Asn_tRNA_synth"/>
    <property type="match status" value="1"/>
</dbReference>
<dbReference type="GO" id="GO:0005524">
    <property type="term" value="F:ATP binding"/>
    <property type="evidence" value="ECO:0007669"/>
    <property type="project" value="UniProtKB-UniRule"/>
</dbReference>
<dbReference type="PANTHER" id="PTHR22594:SF34">
    <property type="entry name" value="ASPARAGINE--TRNA LIGASE, MITOCHONDRIAL-RELATED"/>
    <property type="match status" value="1"/>
</dbReference>
<evidence type="ECO:0000259" key="8">
    <source>
        <dbReference type="PROSITE" id="PS50862"/>
    </source>
</evidence>
<evidence type="ECO:0000256" key="5">
    <source>
        <dbReference type="ARBA" id="ARBA00022917"/>
    </source>
</evidence>
<organism evidence="9">
    <name type="scientific">Desulfobacca acetoxidans</name>
    <dbReference type="NCBI Taxonomy" id="60893"/>
    <lineage>
        <taxon>Bacteria</taxon>
        <taxon>Pseudomonadati</taxon>
        <taxon>Thermodesulfobacteriota</taxon>
        <taxon>Desulfobaccia</taxon>
        <taxon>Desulfobaccales</taxon>
        <taxon>Desulfobaccaceae</taxon>
        <taxon>Desulfobacca</taxon>
    </lineage>
</organism>
<keyword evidence="2 7" id="KW-0436">Ligase</keyword>
<dbReference type="CDD" id="cd04323">
    <property type="entry name" value="AsnRS_cyto_like_N"/>
    <property type="match status" value="1"/>
</dbReference>
<dbReference type="NCBIfam" id="NF003037">
    <property type="entry name" value="PRK03932.1"/>
    <property type="match status" value="1"/>
</dbReference>
<keyword evidence="5 7" id="KW-0648">Protein biosynthesis</keyword>
<dbReference type="SUPFAM" id="SSF50249">
    <property type="entry name" value="Nucleic acid-binding proteins"/>
    <property type="match status" value="1"/>
</dbReference>
<dbReference type="PRINTS" id="PR01042">
    <property type="entry name" value="TRNASYNTHASP"/>
</dbReference>